<dbReference type="Proteomes" id="UP000622017">
    <property type="component" value="Unassembled WGS sequence"/>
</dbReference>
<evidence type="ECO:0008006" key="4">
    <source>
        <dbReference type="Google" id="ProtNLM"/>
    </source>
</evidence>
<evidence type="ECO:0000313" key="3">
    <source>
        <dbReference type="Proteomes" id="UP000622017"/>
    </source>
</evidence>
<evidence type="ECO:0000313" key="2">
    <source>
        <dbReference type="EMBL" id="MBC6609959.1"/>
    </source>
</evidence>
<protein>
    <recommendedName>
        <fullName evidence="4">Four helix bundle protein</fullName>
    </recommendedName>
</protein>
<proteinExistence type="predicted"/>
<feature type="region of interest" description="Disordered" evidence="1">
    <location>
        <begin position="61"/>
        <end position="80"/>
    </location>
</feature>
<dbReference type="RefSeq" id="WP_187318263.1">
    <property type="nucleotide sequence ID" value="NZ_JACSCY010000002.1"/>
</dbReference>
<keyword evidence="3" id="KW-1185">Reference proteome</keyword>
<reference evidence="2 3" key="1">
    <citation type="submission" date="2020-08" db="EMBL/GenBank/DDBJ databases">
        <title>Hymenobacter sp.</title>
        <authorList>
            <person name="Kim M.K."/>
        </authorList>
    </citation>
    <scope>NUCLEOTIDE SEQUENCE [LARGE SCALE GENOMIC DNA]</scope>
    <source>
        <strain evidence="2 3">BT507</strain>
    </source>
</reference>
<organism evidence="2 3">
    <name type="scientific">Hymenobacter citatus</name>
    <dbReference type="NCBI Taxonomy" id="2763506"/>
    <lineage>
        <taxon>Bacteria</taxon>
        <taxon>Pseudomonadati</taxon>
        <taxon>Bacteroidota</taxon>
        <taxon>Cytophagia</taxon>
        <taxon>Cytophagales</taxon>
        <taxon>Hymenobacteraceae</taxon>
        <taxon>Hymenobacter</taxon>
    </lineage>
</organism>
<accession>A0ABR7MGH5</accession>
<evidence type="ECO:0000256" key="1">
    <source>
        <dbReference type="SAM" id="MobiDB-lite"/>
    </source>
</evidence>
<sequence>MEPENDFLENASMMIDYARKEIKQFMDWTNRRTVYGATAETIATELEELLADVKRLKREYATRERATGKTPAYSTRQQQA</sequence>
<gene>
    <name evidence="2" type="ORF">H8B15_03440</name>
</gene>
<dbReference type="EMBL" id="JACSCY010000002">
    <property type="protein sequence ID" value="MBC6609959.1"/>
    <property type="molecule type" value="Genomic_DNA"/>
</dbReference>
<comment type="caution">
    <text evidence="2">The sequence shown here is derived from an EMBL/GenBank/DDBJ whole genome shotgun (WGS) entry which is preliminary data.</text>
</comment>
<name>A0ABR7MGH5_9BACT</name>